<keyword evidence="2" id="KW-0378">Hydrolase</keyword>
<protein>
    <submittedName>
        <fullName evidence="2">TIGR02281 family clan AA aspartic protease</fullName>
        <ecNumber evidence="2">3.4.23.-</ecNumber>
    </submittedName>
</protein>
<dbReference type="AlphaFoldDB" id="A0A6I4STV8"/>
<dbReference type="InterPro" id="IPR034122">
    <property type="entry name" value="Retropepsin-like_bacterial"/>
</dbReference>
<feature type="transmembrane region" description="Helical" evidence="1">
    <location>
        <begin position="50"/>
        <end position="69"/>
    </location>
</feature>
<comment type="caution">
    <text evidence="2">The sequence shown here is derived from an EMBL/GenBank/DDBJ whole genome shotgun (WGS) entry which is preliminary data.</text>
</comment>
<dbReference type="CDD" id="cd05483">
    <property type="entry name" value="retropepsin_like_bacteria"/>
    <property type="match status" value="1"/>
</dbReference>
<dbReference type="GO" id="GO:0008233">
    <property type="term" value="F:peptidase activity"/>
    <property type="evidence" value="ECO:0007669"/>
    <property type="project" value="UniProtKB-KW"/>
</dbReference>
<accession>A0A6I4STV8</accession>
<dbReference type="Gene3D" id="2.40.70.10">
    <property type="entry name" value="Acid Proteases"/>
    <property type="match status" value="1"/>
</dbReference>
<keyword evidence="1" id="KW-0812">Transmembrane</keyword>
<name>A0A6I4STV8_9SPHN</name>
<dbReference type="InterPro" id="IPR021109">
    <property type="entry name" value="Peptidase_aspartic_dom_sf"/>
</dbReference>
<dbReference type="EC" id="3.4.23.-" evidence="2"/>
<dbReference type="GO" id="GO:0006508">
    <property type="term" value="P:proteolysis"/>
    <property type="evidence" value="ECO:0007669"/>
    <property type="project" value="UniProtKB-KW"/>
</dbReference>
<keyword evidence="1" id="KW-1133">Transmembrane helix</keyword>
<dbReference type="InterPro" id="IPR011969">
    <property type="entry name" value="Clan_AA_Asp_peptidase_C"/>
</dbReference>
<evidence type="ECO:0000313" key="2">
    <source>
        <dbReference type="EMBL" id="MXO59345.1"/>
    </source>
</evidence>
<dbReference type="NCBIfam" id="TIGR02281">
    <property type="entry name" value="clan_AA_DTGA"/>
    <property type="match status" value="1"/>
</dbReference>
<dbReference type="Proteomes" id="UP000433652">
    <property type="component" value="Unassembled WGS sequence"/>
</dbReference>
<sequence>MDLAPIWEQLAGTIRALPKSGLLLAALAAMIMGVLGSLTMRRLPALGQSLRMASTFGLMGVLVLVILQVSRLDSRFDLAVPELGMPEQVVAGGETRVPLAPDGHYWLRGQVNGVPAAFMIDTGATLVALSEETADAAGLDPSAGGFPIMMDTANGTVQADMTNIGELRFGNVAARGIDAIIAPGLGETNVIGMNLLSRLKSWRVEDGTLILVPHNPQDEVTTAD</sequence>
<keyword evidence="2" id="KW-0645">Protease</keyword>
<evidence type="ECO:0000256" key="1">
    <source>
        <dbReference type="SAM" id="Phobius"/>
    </source>
</evidence>
<dbReference type="OrthoDB" id="7595324at2"/>
<keyword evidence="1" id="KW-0472">Membrane</keyword>
<evidence type="ECO:0000313" key="3">
    <source>
        <dbReference type="Proteomes" id="UP000433652"/>
    </source>
</evidence>
<dbReference type="EMBL" id="WTYM01000033">
    <property type="protein sequence ID" value="MXO59345.1"/>
    <property type="molecule type" value="Genomic_DNA"/>
</dbReference>
<dbReference type="Pfam" id="PF13975">
    <property type="entry name" value="gag-asp_proteas"/>
    <property type="match status" value="1"/>
</dbReference>
<gene>
    <name evidence="2" type="ORF">GRI89_07300</name>
</gene>
<keyword evidence="3" id="KW-1185">Reference proteome</keyword>
<reference evidence="2 3" key="1">
    <citation type="submission" date="2019-12" db="EMBL/GenBank/DDBJ databases">
        <title>Genomic-based taxomic classification of the family Erythrobacteraceae.</title>
        <authorList>
            <person name="Xu L."/>
        </authorList>
    </citation>
    <scope>NUCLEOTIDE SEQUENCE [LARGE SCALE GENOMIC DNA]</scope>
    <source>
        <strain evidence="2 3">MCCC 1K01500</strain>
    </source>
</reference>
<feature type="transmembrane region" description="Helical" evidence="1">
    <location>
        <begin position="20"/>
        <end position="38"/>
    </location>
</feature>
<organism evidence="2 3">
    <name type="scientific">Croceibacterium salegens</name>
    <dbReference type="NCBI Taxonomy" id="1737568"/>
    <lineage>
        <taxon>Bacteria</taxon>
        <taxon>Pseudomonadati</taxon>
        <taxon>Pseudomonadota</taxon>
        <taxon>Alphaproteobacteria</taxon>
        <taxon>Sphingomonadales</taxon>
        <taxon>Erythrobacteraceae</taxon>
        <taxon>Croceibacterium</taxon>
    </lineage>
</organism>
<dbReference type="SUPFAM" id="SSF50630">
    <property type="entry name" value="Acid proteases"/>
    <property type="match status" value="1"/>
</dbReference>
<proteinExistence type="predicted"/>